<keyword evidence="2" id="KW-1185">Reference proteome</keyword>
<proteinExistence type="predicted"/>
<organism evidence="1 2">
    <name type="scientific">Reichenbachiella agariperforans</name>
    <dbReference type="NCBI Taxonomy" id="156994"/>
    <lineage>
        <taxon>Bacteria</taxon>
        <taxon>Pseudomonadati</taxon>
        <taxon>Bacteroidota</taxon>
        <taxon>Cytophagia</taxon>
        <taxon>Cytophagales</taxon>
        <taxon>Reichenbachiellaceae</taxon>
        <taxon>Reichenbachiella</taxon>
    </lineage>
</organism>
<dbReference type="EMBL" id="FRAA01000002">
    <property type="protein sequence ID" value="SHJ89058.1"/>
    <property type="molecule type" value="Genomic_DNA"/>
</dbReference>
<dbReference type="STRING" id="156994.SAMN04488028_10236"/>
<evidence type="ECO:0000313" key="2">
    <source>
        <dbReference type="Proteomes" id="UP000184474"/>
    </source>
</evidence>
<name>A0A1M6N084_REIAG</name>
<reference evidence="2" key="1">
    <citation type="submission" date="2016-11" db="EMBL/GenBank/DDBJ databases">
        <authorList>
            <person name="Varghese N."/>
            <person name="Submissions S."/>
        </authorList>
    </citation>
    <scope>NUCLEOTIDE SEQUENCE [LARGE SCALE GENOMIC DNA]</scope>
    <source>
        <strain evidence="2">DSM 26134</strain>
    </source>
</reference>
<accession>A0A1M6N084</accession>
<evidence type="ECO:0000313" key="1">
    <source>
        <dbReference type="EMBL" id="SHJ89058.1"/>
    </source>
</evidence>
<protein>
    <submittedName>
        <fullName evidence="1">Uncharacterized protein</fullName>
    </submittedName>
</protein>
<sequence length="43" mass="5067">MKNDTSAIAQRSNKRRVKLFTKFKQKLNTLVKNHSKLLLIIQL</sequence>
<dbReference type="AlphaFoldDB" id="A0A1M6N084"/>
<gene>
    <name evidence="1" type="ORF">SAMN04488028_10236</name>
</gene>
<dbReference type="Proteomes" id="UP000184474">
    <property type="component" value="Unassembled WGS sequence"/>
</dbReference>